<keyword evidence="2" id="KW-1133">Transmembrane helix</keyword>
<evidence type="ECO:0000256" key="1">
    <source>
        <dbReference type="SAM" id="MobiDB-lite"/>
    </source>
</evidence>
<evidence type="ECO:0000256" key="2">
    <source>
        <dbReference type="SAM" id="Phobius"/>
    </source>
</evidence>
<proteinExistence type="predicted"/>
<comment type="caution">
    <text evidence="3">The sequence shown here is derived from an EMBL/GenBank/DDBJ whole genome shotgun (WGS) entry which is preliminary data.</text>
</comment>
<keyword evidence="4" id="KW-1185">Reference proteome</keyword>
<gene>
    <name evidence="3" type="ORF">DD559_14885</name>
</gene>
<feature type="transmembrane region" description="Helical" evidence="2">
    <location>
        <begin position="62"/>
        <end position="81"/>
    </location>
</feature>
<dbReference type="EMBL" id="QENQ01000001">
    <property type="protein sequence ID" value="PVX30472.1"/>
    <property type="molecule type" value="Genomic_DNA"/>
</dbReference>
<dbReference type="OrthoDB" id="9956023at2"/>
<name>A0A2U0SGK5_9SPHN</name>
<protein>
    <submittedName>
        <fullName evidence="3">Uncharacterized protein</fullName>
    </submittedName>
</protein>
<reference evidence="3 4" key="1">
    <citation type="submission" date="2018-05" db="EMBL/GenBank/DDBJ databases">
        <title>Description of Sphingomonas pokkalii sp nov, isolated from the rhizosphere of saline tolerant pokkali rice and its draft genome analysis.</title>
        <authorList>
            <person name="Menon R."/>
            <person name="Kumari S."/>
            <person name="Rameshkumar N."/>
        </authorList>
    </citation>
    <scope>NUCLEOTIDE SEQUENCE [LARGE SCALE GENOMIC DNA]</scope>
    <source>
        <strain evidence="3 4">L3B27</strain>
    </source>
</reference>
<dbReference type="Proteomes" id="UP000245890">
    <property type="component" value="Unassembled WGS sequence"/>
</dbReference>
<evidence type="ECO:0000313" key="4">
    <source>
        <dbReference type="Proteomes" id="UP000245890"/>
    </source>
</evidence>
<organism evidence="3 4">
    <name type="scientific">Sphingomonas pokkalii</name>
    <dbReference type="NCBI Taxonomy" id="2175090"/>
    <lineage>
        <taxon>Bacteria</taxon>
        <taxon>Pseudomonadati</taxon>
        <taxon>Pseudomonadota</taxon>
        <taxon>Alphaproteobacteria</taxon>
        <taxon>Sphingomonadales</taxon>
        <taxon>Sphingomonadaceae</taxon>
        <taxon>Sphingomonas</taxon>
    </lineage>
</organism>
<feature type="region of interest" description="Disordered" evidence="1">
    <location>
        <begin position="1"/>
        <end position="26"/>
    </location>
</feature>
<evidence type="ECO:0000313" key="3">
    <source>
        <dbReference type="EMBL" id="PVX30472.1"/>
    </source>
</evidence>
<dbReference type="AlphaFoldDB" id="A0A2U0SGK5"/>
<dbReference type="RefSeq" id="WP_116469882.1">
    <property type="nucleotide sequence ID" value="NZ_QENQ01000001.1"/>
</dbReference>
<accession>A0A2U0SGK5</accession>
<keyword evidence="2" id="KW-0812">Transmembrane</keyword>
<sequence length="88" mass="9613">MAKLQETADARATASTQRPSLWPASADRRDFVPSPVHGYQTRIAIAAACLDDRPEDHARWPGAVRIAILAGGVAGSWWLAFQIARLLF</sequence>
<keyword evidence="2" id="KW-0472">Membrane</keyword>